<comment type="caution">
    <text evidence="1">The sequence shown here is derived from an EMBL/GenBank/DDBJ whole genome shotgun (WGS) entry which is preliminary data.</text>
</comment>
<dbReference type="EMBL" id="VIKS01000015">
    <property type="protein sequence ID" value="TQV82830.1"/>
    <property type="molecule type" value="Genomic_DNA"/>
</dbReference>
<protein>
    <submittedName>
        <fullName evidence="1">Uncharacterized protein</fullName>
    </submittedName>
</protein>
<dbReference type="Proteomes" id="UP000315439">
    <property type="component" value="Unassembled WGS sequence"/>
</dbReference>
<evidence type="ECO:0000313" key="2">
    <source>
        <dbReference type="Proteomes" id="UP000315439"/>
    </source>
</evidence>
<accession>A0A545U038</accession>
<dbReference type="OrthoDB" id="9791537at2"/>
<organism evidence="1 2">
    <name type="scientific">Aliikangiella coralliicola</name>
    <dbReference type="NCBI Taxonomy" id="2592383"/>
    <lineage>
        <taxon>Bacteria</taxon>
        <taxon>Pseudomonadati</taxon>
        <taxon>Pseudomonadota</taxon>
        <taxon>Gammaproteobacteria</taxon>
        <taxon>Oceanospirillales</taxon>
        <taxon>Pleioneaceae</taxon>
        <taxon>Aliikangiella</taxon>
    </lineage>
</organism>
<evidence type="ECO:0000313" key="1">
    <source>
        <dbReference type="EMBL" id="TQV82830.1"/>
    </source>
</evidence>
<keyword evidence="2" id="KW-1185">Reference proteome</keyword>
<proteinExistence type="predicted"/>
<dbReference type="RefSeq" id="WP_142934489.1">
    <property type="nucleotide sequence ID" value="NZ_ML660171.1"/>
</dbReference>
<dbReference type="AlphaFoldDB" id="A0A545U038"/>
<sequence length="206" mass="24032">MRKFTELQKIRHKNLRKIIESKGYGFQKRLADLLDQDPTYTGQFAGKRPNRPISDDMARKIEESLDLIQFSLDGMPEESIKDNQELNNSRMLLAVKFAQKTEKYLKEPSTPEQFSRMLTKLYNGDPYTIDSIYYKSEDPKKELMVQAGVLAHETLQKVKDEPGVDISNEEARKLYAEIIEEIYIDLLNEFGKLRNEHERSHTTARS</sequence>
<name>A0A545U038_9GAMM</name>
<gene>
    <name evidence="1" type="ORF">FLL46_23975</name>
</gene>
<reference evidence="1 2" key="1">
    <citation type="submission" date="2019-07" db="EMBL/GenBank/DDBJ databases">
        <title>Draft genome for Aliikangiella sp. M105.</title>
        <authorList>
            <person name="Wang G."/>
        </authorList>
    </citation>
    <scope>NUCLEOTIDE SEQUENCE [LARGE SCALE GENOMIC DNA]</scope>
    <source>
        <strain evidence="1 2">M105</strain>
    </source>
</reference>